<dbReference type="PANTHER" id="PTHR47505:SF1">
    <property type="entry name" value="DNA UTILIZATION PROTEIN YHGH"/>
    <property type="match status" value="1"/>
</dbReference>
<feature type="domain" description="Phosphoribosyltransferase" evidence="2">
    <location>
        <begin position="139"/>
        <end position="230"/>
    </location>
</feature>
<dbReference type="Gene3D" id="3.40.50.2020">
    <property type="match status" value="1"/>
</dbReference>
<evidence type="ECO:0008006" key="6">
    <source>
        <dbReference type="Google" id="ProtNLM"/>
    </source>
</evidence>
<reference evidence="4 5" key="1">
    <citation type="journal article" date="2016" name="Nat. Commun.">
        <title>Thousands of microbial genomes shed light on interconnected biogeochemical processes in an aquifer system.</title>
        <authorList>
            <person name="Anantharaman K."/>
            <person name="Brown C.T."/>
            <person name="Hug L.A."/>
            <person name="Sharon I."/>
            <person name="Castelle C.J."/>
            <person name="Probst A.J."/>
            <person name="Thomas B.C."/>
            <person name="Singh A."/>
            <person name="Wilkins M.J."/>
            <person name="Karaoz U."/>
            <person name="Brodie E.L."/>
            <person name="Williams K.H."/>
            <person name="Hubbard S.S."/>
            <person name="Banfield J.F."/>
        </authorList>
    </citation>
    <scope>NUCLEOTIDE SEQUENCE [LARGE SCALE GENOMIC DNA]</scope>
</reference>
<dbReference type="Proteomes" id="UP000177932">
    <property type="component" value="Unassembled WGS sequence"/>
</dbReference>
<dbReference type="InterPro" id="IPR051910">
    <property type="entry name" value="ComF/GntX_DNA_util-trans"/>
</dbReference>
<dbReference type="InterPro" id="IPR000836">
    <property type="entry name" value="PRTase_dom"/>
</dbReference>
<protein>
    <recommendedName>
        <fullName evidence="6">Phosphoribosyltransferase domain-containing protein</fullName>
    </recommendedName>
</protein>
<dbReference type="AlphaFoldDB" id="A0A1G2H880"/>
<dbReference type="EMBL" id="MHOD01000002">
    <property type="protein sequence ID" value="OGZ58676.1"/>
    <property type="molecule type" value="Genomic_DNA"/>
</dbReference>
<evidence type="ECO:0000259" key="2">
    <source>
        <dbReference type="Pfam" id="PF00156"/>
    </source>
</evidence>
<dbReference type="InterPro" id="IPR044005">
    <property type="entry name" value="DZR_2"/>
</dbReference>
<accession>A0A1G2H880</accession>
<evidence type="ECO:0000256" key="1">
    <source>
        <dbReference type="ARBA" id="ARBA00008007"/>
    </source>
</evidence>
<evidence type="ECO:0000313" key="5">
    <source>
        <dbReference type="Proteomes" id="UP000177932"/>
    </source>
</evidence>
<name>A0A1G2H880_9BACT</name>
<dbReference type="PANTHER" id="PTHR47505">
    <property type="entry name" value="DNA UTILIZATION PROTEIN YHGH"/>
    <property type="match status" value="1"/>
</dbReference>
<organism evidence="4 5">
    <name type="scientific">Candidatus Spechtbacteria bacterium RIFCSPHIGHO2_01_FULL_43_30</name>
    <dbReference type="NCBI Taxonomy" id="1802158"/>
    <lineage>
        <taxon>Bacteria</taxon>
        <taxon>Candidatus Spechtiibacteriota</taxon>
    </lineage>
</organism>
<dbReference type="SUPFAM" id="SSF53271">
    <property type="entry name" value="PRTase-like"/>
    <property type="match status" value="1"/>
</dbReference>
<dbReference type="Pfam" id="PF00156">
    <property type="entry name" value="Pribosyltran"/>
    <property type="match status" value="1"/>
</dbReference>
<dbReference type="STRING" id="1802158.A2827_03430"/>
<evidence type="ECO:0000259" key="3">
    <source>
        <dbReference type="Pfam" id="PF18912"/>
    </source>
</evidence>
<evidence type="ECO:0000313" key="4">
    <source>
        <dbReference type="EMBL" id="OGZ58676.1"/>
    </source>
</evidence>
<comment type="similarity">
    <text evidence="1">Belongs to the ComF/GntX family.</text>
</comment>
<comment type="caution">
    <text evidence="4">The sequence shown here is derived from an EMBL/GenBank/DDBJ whole genome shotgun (WGS) entry which is preliminary data.</text>
</comment>
<dbReference type="Pfam" id="PF18912">
    <property type="entry name" value="DZR_2"/>
    <property type="match status" value="1"/>
</dbReference>
<dbReference type="CDD" id="cd06223">
    <property type="entry name" value="PRTases_typeI"/>
    <property type="match status" value="1"/>
</dbReference>
<proteinExistence type="inferred from homology"/>
<gene>
    <name evidence="4" type="ORF">A2827_03430</name>
</gene>
<sequence length="238" mass="26493">MLKNYDKILLDILLPPICLSCGTEGAYICEPCFQALKKYSFFICPICKKRTPDGKLDRDCRKKSGLNRFLGAPLPYYQETVKKLLHSFKYKYAKDIAAPLSKMLTDFLDENNFADIASPQKSKMIVVPVPLYNFRERERGFNHAGEIAKKVSVKYALPLDLASLKKSKNTQTQAQTTTKEERSVNVSGAFKCSNENAVSGKIALLIDDVYTTGATMRECAGVLRGGGAIEVWGVTVSR</sequence>
<feature type="domain" description="Double zinc ribbon" evidence="3">
    <location>
        <begin position="9"/>
        <end position="61"/>
    </location>
</feature>
<dbReference type="InterPro" id="IPR029057">
    <property type="entry name" value="PRTase-like"/>
</dbReference>